<evidence type="ECO:0000313" key="3">
    <source>
        <dbReference type="Proteomes" id="UP000749646"/>
    </source>
</evidence>
<dbReference type="OrthoDB" id="2441632at2759"/>
<feature type="non-terminal residue" evidence="2">
    <location>
        <position position="94"/>
    </location>
</feature>
<sequence length="94" mass="9935">PADQNGREPQMVNSLNVTPPRAADENPPQIPGQARLEAVGKAIGGTVIPTDIRHADLPTAAKLDAKKAEYANGKEPLLSPPQQEKTSATSSRDE</sequence>
<protein>
    <submittedName>
        <fullName evidence="2">Uncharacterized protein</fullName>
    </submittedName>
</protein>
<name>A0A9P6J7V6_9FUNG</name>
<gene>
    <name evidence="2" type="ORF">BGZ65_001121</name>
</gene>
<keyword evidence="3" id="KW-1185">Reference proteome</keyword>
<feature type="compositionally biased region" description="Polar residues" evidence="1">
    <location>
        <begin position="80"/>
        <end position="94"/>
    </location>
</feature>
<organism evidence="2 3">
    <name type="scientific">Modicella reniformis</name>
    <dbReference type="NCBI Taxonomy" id="1440133"/>
    <lineage>
        <taxon>Eukaryota</taxon>
        <taxon>Fungi</taxon>
        <taxon>Fungi incertae sedis</taxon>
        <taxon>Mucoromycota</taxon>
        <taxon>Mortierellomycotina</taxon>
        <taxon>Mortierellomycetes</taxon>
        <taxon>Mortierellales</taxon>
        <taxon>Mortierellaceae</taxon>
        <taxon>Modicella</taxon>
    </lineage>
</organism>
<dbReference type="EMBL" id="JAAAHW010006144">
    <property type="protein sequence ID" value="KAF9964488.1"/>
    <property type="molecule type" value="Genomic_DNA"/>
</dbReference>
<accession>A0A9P6J7V6</accession>
<dbReference type="Proteomes" id="UP000749646">
    <property type="component" value="Unassembled WGS sequence"/>
</dbReference>
<reference evidence="2" key="1">
    <citation type="journal article" date="2020" name="Fungal Divers.">
        <title>Resolving the Mortierellaceae phylogeny through synthesis of multi-gene phylogenetics and phylogenomics.</title>
        <authorList>
            <person name="Vandepol N."/>
            <person name="Liber J."/>
            <person name="Desiro A."/>
            <person name="Na H."/>
            <person name="Kennedy M."/>
            <person name="Barry K."/>
            <person name="Grigoriev I.V."/>
            <person name="Miller A.N."/>
            <person name="O'Donnell K."/>
            <person name="Stajich J.E."/>
            <person name="Bonito G."/>
        </authorList>
    </citation>
    <scope>NUCLEOTIDE SEQUENCE</scope>
    <source>
        <strain evidence="2">MES-2147</strain>
    </source>
</reference>
<evidence type="ECO:0000256" key="1">
    <source>
        <dbReference type="SAM" id="MobiDB-lite"/>
    </source>
</evidence>
<dbReference type="AlphaFoldDB" id="A0A9P6J7V6"/>
<evidence type="ECO:0000313" key="2">
    <source>
        <dbReference type="EMBL" id="KAF9964488.1"/>
    </source>
</evidence>
<proteinExistence type="predicted"/>
<comment type="caution">
    <text evidence="2">The sequence shown here is derived from an EMBL/GenBank/DDBJ whole genome shotgun (WGS) entry which is preliminary data.</text>
</comment>
<feature type="region of interest" description="Disordered" evidence="1">
    <location>
        <begin position="67"/>
        <end position="94"/>
    </location>
</feature>
<feature type="region of interest" description="Disordered" evidence="1">
    <location>
        <begin position="1"/>
        <end position="31"/>
    </location>
</feature>
<feature type="non-terminal residue" evidence="2">
    <location>
        <position position="1"/>
    </location>
</feature>